<evidence type="ECO:0000256" key="1">
    <source>
        <dbReference type="ARBA" id="ARBA00004141"/>
    </source>
</evidence>
<feature type="region of interest" description="Disordered" evidence="5">
    <location>
        <begin position="352"/>
        <end position="413"/>
    </location>
</feature>
<feature type="transmembrane region" description="Helical" evidence="6">
    <location>
        <begin position="185"/>
        <end position="208"/>
    </location>
</feature>
<keyword evidence="2 6" id="KW-0812">Transmembrane</keyword>
<feature type="transmembrane region" description="Helical" evidence="6">
    <location>
        <begin position="134"/>
        <end position="158"/>
    </location>
</feature>
<evidence type="ECO:0000313" key="9">
    <source>
        <dbReference type="Proteomes" id="UP000799118"/>
    </source>
</evidence>
<dbReference type="AlphaFoldDB" id="A0A6A4IFZ5"/>
<evidence type="ECO:0000256" key="5">
    <source>
        <dbReference type="SAM" id="MobiDB-lite"/>
    </source>
</evidence>
<dbReference type="Gene3D" id="1.20.1070.10">
    <property type="entry name" value="Rhodopsin 7-helix transmembrane proteins"/>
    <property type="match status" value="1"/>
</dbReference>
<dbReference type="GO" id="GO:0004930">
    <property type="term" value="F:G protein-coupled receptor activity"/>
    <property type="evidence" value="ECO:0007669"/>
    <property type="project" value="InterPro"/>
</dbReference>
<dbReference type="PANTHER" id="PTHR23112">
    <property type="entry name" value="G PROTEIN-COUPLED RECEPTOR 157-RELATED"/>
    <property type="match status" value="1"/>
</dbReference>
<feature type="domain" description="G-protein coupled receptors family 2 profile 2" evidence="7">
    <location>
        <begin position="22"/>
        <end position="212"/>
    </location>
</feature>
<keyword evidence="3 6" id="KW-1133">Transmembrane helix</keyword>
<feature type="transmembrane region" description="Helical" evidence="6">
    <location>
        <begin position="25"/>
        <end position="48"/>
    </location>
</feature>
<feature type="transmembrane region" description="Helical" evidence="6">
    <location>
        <begin position="253"/>
        <end position="275"/>
    </location>
</feature>
<evidence type="ECO:0000256" key="4">
    <source>
        <dbReference type="ARBA" id="ARBA00023136"/>
    </source>
</evidence>
<feature type="transmembrane region" description="Helical" evidence="6">
    <location>
        <begin position="60"/>
        <end position="85"/>
    </location>
</feature>
<organism evidence="8 9">
    <name type="scientific">Gymnopus androsaceus JB14</name>
    <dbReference type="NCBI Taxonomy" id="1447944"/>
    <lineage>
        <taxon>Eukaryota</taxon>
        <taxon>Fungi</taxon>
        <taxon>Dikarya</taxon>
        <taxon>Basidiomycota</taxon>
        <taxon>Agaricomycotina</taxon>
        <taxon>Agaricomycetes</taxon>
        <taxon>Agaricomycetidae</taxon>
        <taxon>Agaricales</taxon>
        <taxon>Marasmiineae</taxon>
        <taxon>Omphalotaceae</taxon>
        <taxon>Gymnopus</taxon>
    </lineage>
</organism>
<dbReference type="InterPro" id="IPR017981">
    <property type="entry name" value="GPCR_2-like_7TM"/>
</dbReference>
<keyword evidence="9" id="KW-1185">Reference proteome</keyword>
<feature type="compositionally biased region" description="Polar residues" evidence="5">
    <location>
        <begin position="365"/>
        <end position="391"/>
    </location>
</feature>
<dbReference type="Pfam" id="PF00002">
    <property type="entry name" value="7tm_2"/>
    <property type="match status" value="1"/>
</dbReference>
<accession>A0A6A4IFZ5</accession>
<gene>
    <name evidence="8" type="ORF">BT96DRAFT_971262</name>
</gene>
<dbReference type="Proteomes" id="UP000799118">
    <property type="component" value="Unassembled WGS sequence"/>
</dbReference>
<keyword evidence="4 6" id="KW-0472">Membrane</keyword>
<protein>
    <recommendedName>
        <fullName evidence="7">G-protein coupled receptors family 2 profile 2 domain-containing protein</fullName>
    </recommendedName>
</protein>
<evidence type="ECO:0000256" key="6">
    <source>
        <dbReference type="SAM" id="Phobius"/>
    </source>
</evidence>
<dbReference type="InterPro" id="IPR000832">
    <property type="entry name" value="GPCR_2_secretin-like"/>
</dbReference>
<dbReference type="GO" id="GO:0005886">
    <property type="term" value="C:plasma membrane"/>
    <property type="evidence" value="ECO:0007669"/>
    <property type="project" value="TreeGrafter"/>
</dbReference>
<evidence type="ECO:0000256" key="2">
    <source>
        <dbReference type="ARBA" id="ARBA00022692"/>
    </source>
</evidence>
<dbReference type="EMBL" id="ML769395">
    <property type="protein sequence ID" value="KAE9407565.1"/>
    <property type="molecule type" value="Genomic_DNA"/>
</dbReference>
<dbReference type="GO" id="GO:0007189">
    <property type="term" value="P:adenylate cyclase-activating G protein-coupled receptor signaling pathway"/>
    <property type="evidence" value="ECO:0007669"/>
    <property type="project" value="TreeGrafter"/>
</dbReference>
<sequence length="424" mass="47488">MASYFSRSIIHHNLAVFLYESHDRNGVICLVVTGLVSLTAILYLLVVKPPKPSSYRHTHLFGYLVSLLFANSLLSASTVMSLKWVVGKQVTLGSFCTAQGALKQAGNVATAVWTFILALHLFNLLFLRSAPSRLAFWLTFVGGWSIPLVLVIVGPTLIHTPERGPYFGISGPWCWINNKYPEEQIFLQYFFEFLSAGLSIILYLIIILRVRGNLVTINGKWRLQHMRAWDSWRLAIGRDLIDSAMLRFAQSMVWFPISFTILLLPVAIARISSFAGHRVPFAVIVFTDIVFNLTGLVNVILLLTTRRFYPDMDLPEFNTQRNPNHQFSIMESGGVEPAESYRRQRETVLALRRATGSGSGSNNSTLTPVSAGLTRSNANSGSSRGARTPTTPRDDHWPRGVRTPTTPGNRQDQVRRVERALLRS</sequence>
<proteinExistence type="predicted"/>
<dbReference type="OrthoDB" id="100006at2759"/>
<dbReference type="PROSITE" id="PS50261">
    <property type="entry name" value="G_PROTEIN_RECEP_F2_4"/>
    <property type="match status" value="1"/>
</dbReference>
<evidence type="ECO:0000259" key="7">
    <source>
        <dbReference type="PROSITE" id="PS50261"/>
    </source>
</evidence>
<comment type="subcellular location">
    <subcellularLocation>
        <location evidence="1">Membrane</location>
        <topology evidence="1">Multi-pass membrane protein</topology>
    </subcellularLocation>
</comment>
<feature type="transmembrane region" description="Helical" evidence="6">
    <location>
        <begin position="105"/>
        <end position="127"/>
    </location>
</feature>
<evidence type="ECO:0000313" key="8">
    <source>
        <dbReference type="EMBL" id="KAE9407565.1"/>
    </source>
</evidence>
<dbReference type="PANTHER" id="PTHR23112:SF37">
    <property type="entry name" value="G PROTEIN-COUPLED RECEPTOR GPR1"/>
    <property type="match status" value="1"/>
</dbReference>
<reference evidence="8" key="1">
    <citation type="journal article" date="2019" name="Environ. Microbiol.">
        <title>Fungal ecological strategies reflected in gene transcription - a case study of two litter decomposers.</title>
        <authorList>
            <person name="Barbi F."/>
            <person name="Kohler A."/>
            <person name="Barry K."/>
            <person name="Baskaran P."/>
            <person name="Daum C."/>
            <person name="Fauchery L."/>
            <person name="Ihrmark K."/>
            <person name="Kuo A."/>
            <person name="LaButti K."/>
            <person name="Lipzen A."/>
            <person name="Morin E."/>
            <person name="Grigoriev I.V."/>
            <person name="Henrissat B."/>
            <person name="Lindahl B."/>
            <person name="Martin F."/>
        </authorList>
    </citation>
    <scope>NUCLEOTIDE SEQUENCE</scope>
    <source>
        <strain evidence="8">JB14</strain>
    </source>
</reference>
<name>A0A6A4IFZ5_9AGAR</name>
<feature type="transmembrane region" description="Helical" evidence="6">
    <location>
        <begin position="281"/>
        <end position="303"/>
    </location>
</feature>
<evidence type="ECO:0000256" key="3">
    <source>
        <dbReference type="ARBA" id="ARBA00022989"/>
    </source>
</evidence>
<dbReference type="GO" id="GO:0007166">
    <property type="term" value="P:cell surface receptor signaling pathway"/>
    <property type="evidence" value="ECO:0007669"/>
    <property type="project" value="InterPro"/>
</dbReference>